<dbReference type="RefSeq" id="WP_073200112.1">
    <property type="nucleotide sequence ID" value="NZ_FRCZ01000001.1"/>
</dbReference>
<keyword evidence="1" id="KW-0812">Transmembrane</keyword>
<evidence type="ECO:0000313" key="2">
    <source>
        <dbReference type="EMBL" id="SHM73695.1"/>
    </source>
</evidence>
<feature type="transmembrane region" description="Helical" evidence="1">
    <location>
        <begin position="12"/>
        <end position="38"/>
    </location>
</feature>
<dbReference type="Proteomes" id="UP000184184">
    <property type="component" value="Unassembled WGS sequence"/>
</dbReference>
<organism evidence="2 3">
    <name type="scientific">Gracilibacillus kekensis</name>
    <dbReference type="NCBI Taxonomy" id="1027249"/>
    <lineage>
        <taxon>Bacteria</taxon>
        <taxon>Bacillati</taxon>
        <taxon>Bacillota</taxon>
        <taxon>Bacilli</taxon>
        <taxon>Bacillales</taxon>
        <taxon>Bacillaceae</taxon>
        <taxon>Gracilibacillus</taxon>
    </lineage>
</organism>
<sequence length="146" mass="16400">MNIKKLDFRDKILYILGMSLCGVITFVVVAGVIAALFVPASETGRKKRKSAAIPVEDDEMDNTNPFFTKFKQSFRRFTFYYMTSVKEGADLAKDDIVEAVEERDPAADRLTEKFLAAVQKGVKHAGVEMIVFGIDMFEKMNKSGDK</sequence>
<reference evidence="2 3" key="1">
    <citation type="submission" date="2016-11" db="EMBL/GenBank/DDBJ databases">
        <authorList>
            <person name="Jaros S."/>
            <person name="Januszkiewicz K."/>
            <person name="Wedrychowicz H."/>
        </authorList>
    </citation>
    <scope>NUCLEOTIDE SEQUENCE [LARGE SCALE GENOMIC DNA]</scope>
    <source>
        <strain evidence="2 3">CGMCC 1.10681</strain>
    </source>
</reference>
<accession>A0A1M7L848</accession>
<dbReference type="OrthoDB" id="2943779at2"/>
<gene>
    <name evidence="2" type="ORF">SAMN05216179_0962</name>
</gene>
<keyword evidence="1" id="KW-0472">Membrane</keyword>
<evidence type="ECO:0000256" key="1">
    <source>
        <dbReference type="SAM" id="Phobius"/>
    </source>
</evidence>
<keyword evidence="3" id="KW-1185">Reference proteome</keyword>
<protein>
    <submittedName>
        <fullName evidence="2">Uncharacterized protein</fullName>
    </submittedName>
</protein>
<proteinExistence type="predicted"/>
<dbReference type="AlphaFoldDB" id="A0A1M7L848"/>
<keyword evidence="1" id="KW-1133">Transmembrane helix</keyword>
<dbReference type="EMBL" id="FRCZ01000001">
    <property type="protein sequence ID" value="SHM73695.1"/>
    <property type="molecule type" value="Genomic_DNA"/>
</dbReference>
<name>A0A1M7L848_9BACI</name>
<evidence type="ECO:0000313" key="3">
    <source>
        <dbReference type="Proteomes" id="UP000184184"/>
    </source>
</evidence>